<dbReference type="RefSeq" id="WP_305736639.1">
    <property type="nucleotide sequence ID" value="NZ_CP137744.1"/>
</dbReference>
<dbReference type="EMBL" id="CP137744">
    <property type="protein sequence ID" value="WOZ76086.1"/>
    <property type="molecule type" value="Genomic_DNA"/>
</dbReference>
<dbReference type="PIRSF" id="PIRSF034961">
    <property type="entry name" value="UCP034961_SH3_2"/>
    <property type="match status" value="1"/>
</dbReference>
<dbReference type="SUPFAM" id="SSF50044">
    <property type="entry name" value="SH3-domain"/>
    <property type="match status" value="2"/>
</dbReference>
<keyword evidence="4" id="KW-1185">Reference proteome</keyword>
<evidence type="ECO:0000259" key="2">
    <source>
        <dbReference type="PROSITE" id="PS50002"/>
    </source>
</evidence>
<dbReference type="SMART" id="SM00326">
    <property type="entry name" value="SH3"/>
    <property type="match status" value="2"/>
</dbReference>
<sequence>MAWCKAVLPQAKVTRNYTSAYPDPIAVGKGERVLISHCDLQWRGWVWVTLASGKSGWAPQQLFAPLSACEGSALDDYCAHELTVYAGDSLTLIHAFNGWYYAQKADGEKGWLPQECVTEWEK</sequence>
<dbReference type="Proteomes" id="UP001302368">
    <property type="component" value="Chromosome"/>
</dbReference>
<accession>A0ABZ0MMH3</accession>
<reference evidence="3 4" key="1">
    <citation type="submission" date="2023-10" db="EMBL/GenBank/DDBJ databases">
        <title>Genome sequencing of the isolated polysaccharide-producing bacterium Kosakonia sacchari KS2022.</title>
        <authorList>
            <person name="Yi X."/>
        </authorList>
    </citation>
    <scope>NUCLEOTIDE SEQUENCE [LARGE SCALE GENOMIC DNA]</scope>
    <source>
        <strain evidence="3 4">KS2022</strain>
    </source>
</reference>
<dbReference type="InterPro" id="IPR014593">
    <property type="entry name" value="UCP034961_SH3_2"/>
</dbReference>
<dbReference type="InterPro" id="IPR036028">
    <property type="entry name" value="SH3-like_dom_sf"/>
</dbReference>
<name>A0ABZ0MMH3_9ENTR</name>
<evidence type="ECO:0000313" key="3">
    <source>
        <dbReference type="EMBL" id="WOZ76086.1"/>
    </source>
</evidence>
<proteinExistence type="predicted"/>
<evidence type="ECO:0000256" key="1">
    <source>
        <dbReference type="ARBA" id="ARBA00022443"/>
    </source>
</evidence>
<organism evidence="3 4">
    <name type="scientific">Kosakonia sacchari</name>
    <dbReference type="NCBI Taxonomy" id="1158459"/>
    <lineage>
        <taxon>Bacteria</taxon>
        <taxon>Pseudomonadati</taxon>
        <taxon>Pseudomonadota</taxon>
        <taxon>Gammaproteobacteria</taxon>
        <taxon>Enterobacterales</taxon>
        <taxon>Enterobacteriaceae</taxon>
        <taxon>Kosakonia</taxon>
    </lineage>
</organism>
<dbReference type="Gene3D" id="2.30.30.40">
    <property type="entry name" value="SH3 Domains"/>
    <property type="match status" value="1"/>
</dbReference>
<dbReference type="Pfam" id="PF07653">
    <property type="entry name" value="SH3_2"/>
    <property type="match status" value="1"/>
</dbReference>
<dbReference type="PROSITE" id="PS50002">
    <property type="entry name" value="SH3"/>
    <property type="match status" value="1"/>
</dbReference>
<protein>
    <submittedName>
        <fullName evidence="3">SH3 domain-containing protein</fullName>
    </submittedName>
</protein>
<feature type="domain" description="SH3" evidence="2">
    <location>
        <begin position="66"/>
        <end position="122"/>
    </location>
</feature>
<dbReference type="InterPro" id="IPR001452">
    <property type="entry name" value="SH3_domain"/>
</dbReference>
<keyword evidence="1" id="KW-0728">SH3 domain</keyword>
<gene>
    <name evidence="3" type="ORF">Q8Y70_15930</name>
</gene>
<evidence type="ECO:0000313" key="4">
    <source>
        <dbReference type="Proteomes" id="UP001302368"/>
    </source>
</evidence>
<dbReference type="CDD" id="cd00174">
    <property type="entry name" value="SH3"/>
    <property type="match status" value="1"/>
</dbReference>